<keyword evidence="1" id="KW-1133">Transmembrane helix</keyword>
<evidence type="ECO:0000313" key="3">
    <source>
        <dbReference type="Proteomes" id="UP000252519"/>
    </source>
</evidence>
<feature type="transmembrane region" description="Helical" evidence="1">
    <location>
        <begin position="6"/>
        <end position="23"/>
    </location>
</feature>
<gene>
    <name evidence="2" type="ORF">ANCCAN_20873</name>
</gene>
<dbReference type="STRING" id="29170.A0A368FML7"/>
<accession>A0A368FML7</accession>
<dbReference type="Proteomes" id="UP000252519">
    <property type="component" value="Unassembled WGS sequence"/>
</dbReference>
<dbReference type="AlphaFoldDB" id="A0A368FML7"/>
<sequence>MYISSLIVASVLAGTLFLVHVGLHRENACHMTYMWRYISLVPFNVDGNDVSRYGLYRYMEGFVNEKTM</sequence>
<evidence type="ECO:0000256" key="1">
    <source>
        <dbReference type="SAM" id="Phobius"/>
    </source>
</evidence>
<dbReference type="EMBL" id="JOJR01000943">
    <property type="protein sequence ID" value="RCN33302.1"/>
    <property type="molecule type" value="Genomic_DNA"/>
</dbReference>
<keyword evidence="3" id="KW-1185">Reference proteome</keyword>
<reference evidence="2 3" key="1">
    <citation type="submission" date="2014-10" db="EMBL/GenBank/DDBJ databases">
        <title>Draft genome of the hookworm Ancylostoma caninum.</title>
        <authorList>
            <person name="Mitreva M."/>
        </authorList>
    </citation>
    <scope>NUCLEOTIDE SEQUENCE [LARGE SCALE GENOMIC DNA]</scope>
    <source>
        <strain evidence="2 3">Baltimore</strain>
    </source>
</reference>
<proteinExistence type="predicted"/>
<keyword evidence="1" id="KW-0812">Transmembrane</keyword>
<evidence type="ECO:0000313" key="2">
    <source>
        <dbReference type="EMBL" id="RCN33302.1"/>
    </source>
</evidence>
<keyword evidence="1" id="KW-0472">Membrane</keyword>
<comment type="caution">
    <text evidence="2">The sequence shown here is derived from an EMBL/GenBank/DDBJ whole genome shotgun (WGS) entry which is preliminary data.</text>
</comment>
<protein>
    <submittedName>
        <fullName evidence="2">Uncharacterized protein</fullName>
    </submittedName>
</protein>
<organism evidence="2 3">
    <name type="scientific">Ancylostoma caninum</name>
    <name type="common">Dog hookworm</name>
    <dbReference type="NCBI Taxonomy" id="29170"/>
    <lineage>
        <taxon>Eukaryota</taxon>
        <taxon>Metazoa</taxon>
        <taxon>Ecdysozoa</taxon>
        <taxon>Nematoda</taxon>
        <taxon>Chromadorea</taxon>
        <taxon>Rhabditida</taxon>
        <taxon>Rhabditina</taxon>
        <taxon>Rhabditomorpha</taxon>
        <taxon>Strongyloidea</taxon>
        <taxon>Ancylostomatidae</taxon>
        <taxon>Ancylostomatinae</taxon>
        <taxon>Ancylostoma</taxon>
    </lineage>
</organism>
<name>A0A368FML7_ANCCA</name>